<dbReference type="PANTHER" id="PTHR32175:SF26">
    <property type="entry name" value="PROTEIN, PUTATIVE, EXPRESSED-RELATED"/>
    <property type="match status" value="1"/>
</dbReference>
<dbReference type="AlphaFoldDB" id="A0A1U7HVR6"/>
<evidence type="ECO:0000313" key="2">
    <source>
        <dbReference type="EMBL" id="OKH27669.1"/>
    </source>
</evidence>
<proteinExistence type="predicted"/>
<evidence type="ECO:0000259" key="1">
    <source>
        <dbReference type="Pfam" id="PF00685"/>
    </source>
</evidence>
<dbReference type="Pfam" id="PF00685">
    <property type="entry name" value="Sulfotransfer_1"/>
    <property type="match status" value="1"/>
</dbReference>
<feature type="domain" description="Sulfotransferase" evidence="1">
    <location>
        <begin position="12"/>
        <end position="234"/>
    </location>
</feature>
<comment type="caution">
    <text evidence="2">The sequence shown here is derived from an EMBL/GenBank/DDBJ whole genome shotgun (WGS) entry which is preliminary data.</text>
</comment>
<dbReference type="InterPro" id="IPR000863">
    <property type="entry name" value="Sulfotransferase_dom"/>
</dbReference>
<dbReference type="GO" id="GO:0008146">
    <property type="term" value="F:sulfotransferase activity"/>
    <property type="evidence" value="ECO:0007669"/>
    <property type="project" value="InterPro"/>
</dbReference>
<name>A0A1U7HVR6_9CHRO</name>
<dbReference type="InterPro" id="IPR052796">
    <property type="entry name" value="Nod_factor_sulfotransferase"/>
</dbReference>
<reference evidence="2 3" key="1">
    <citation type="submission" date="2016-11" db="EMBL/GenBank/DDBJ databases">
        <title>Draft Genome Sequences of Nine Cyanobacterial Strains from Diverse Habitats.</title>
        <authorList>
            <person name="Zhu T."/>
            <person name="Hou S."/>
            <person name="Lu X."/>
            <person name="Hess W.R."/>
        </authorList>
    </citation>
    <scope>NUCLEOTIDE SEQUENCE [LARGE SCALE GENOMIC DNA]</scope>
    <source>
        <strain evidence="2 3">5.2 s.c.1</strain>
    </source>
</reference>
<evidence type="ECO:0000313" key="3">
    <source>
        <dbReference type="Proteomes" id="UP000185984"/>
    </source>
</evidence>
<dbReference type="STRING" id="247279.NIES1031_07035"/>
<dbReference type="PANTHER" id="PTHR32175">
    <property type="entry name" value="PROTEIN, PUTATIVE, EXPRESSED-RELATED"/>
    <property type="match status" value="1"/>
</dbReference>
<sequence length="263" mass="30406">MNALKEPTLTTTKFILVTTQRSGSTWVIDMLNSHPQIAAYGELFLDKGKGSPTWCGGKDVTFWNTYFEEVQVPFKKTIKSLFIFKYLNHVYSPRSSIKSVGFKLMYPQMERFRRELLAYIFLNKILIIHLIRANHLDVILSQSTAAFRGVYHLRNSESTENVKLHLNVLQLVEQLQQQEEKILQAKSWYSKLGLPYMEVIYEELVADCRSFNAVLSFLGIKVDATKLSSSLKKINPKSHAELIENYDSVRDVLQNTKFCELLR</sequence>
<dbReference type="InterPro" id="IPR027417">
    <property type="entry name" value="P-loop_NTPase"/>
</dbReference>
<accession>A0A1U7HVR6</accession>
<keyword evidence="3" id="KW-1185">Reference proteome</keyword>
<gene>
    <name evidence="2" type="ORF">NIES1031_07035</name>
</gene>
<dbReference type="EMBL" id="MRCC01000005">
    <property type="protein sequence ID" value="OKH27669.1"/>
    <property type="molecule type" value="Genomic_DNA"/>
</dbReference>
<dbReference type="Proteomes" id="UP000185984">
    <property type="component" value="Unassembled WGS sequence"/>
</dbReference>
<dbReference type="Gene3D" id="3.40.50.300">
    <property type="entry name" value="P-loop containing nucleotide triphosphate hydrolases"/>
    <property type="match status" value="1"/>
</dbReference>
<organism evidence="2 3">
    <name type="scientific">Chroogloeocystis siderophila 5.2 s.c.1</name>
    <dbReference type="NCBI Taxonomy" id="247279"/>
    <lineage>
        <taxon>Bacteria</taxon>
        <taxon>Bacillati</taxon>
        <taxon>Cyanobacteriota</taxon>
        <taxon>Cyanophyceae</taxon>
        <taxon>Oscillatoriophycideae</taxon>
        <taxon>Chroococcales</taxon>
        <taxon>Chroococcaceae</taxon>
        <taxon>Chroogloeocystis</taxon>
    </lineage>
</organism>
<dbReference type="SUPFAM" id="SSF52540">
    <property type="entry name" value="P-loop containing nucleoside triphosphate hydrolases"/>
    <property type="match status" value="1"/>
</dbReference>
<protein>
    <recommendedName>
        <fullName evidence="1">Sulfotransferase domain-containing protein</fullName>
    </recommendedName>
</protein>